<reference evidence="1 2" key="1">
    <citation type="journal article" date="2013" name="Proc. Natl. Acad. Sci. U.S.A.">
        <title>Genome of Phaeocystis globosa virus PgV-16T highlights the common ancestry of the largest known DNA viruses infecting eukaryotes.</title>
        <authorList>
            <person name="Santini S."/>
            <person name="Jeudy S."/>
            <person name="Bartoli J."/>
            <person name="Poirot O."/>
            <person name="Lescot M."/>
            <person name="Abergel C."/>
            <person name="Barbe V."/>
            <person name="Wommack K.E."/>
            <person name="Noordeloos A.A."/>
            <person name="Brussaard C.P."/>
            <person name="Claverie J.M."/>
        </authorList>
    </citation>
    <scope>NUCLEOTIDE SEQUENCE [LARGE SCALE GENOMIC DNA]</scope>
    <source>
        <strain evidence="1 2">16T</strain>
    </source>
</reference>
<sequence>MREIINKLCCSYENAVSHRICENIISKFENEETKNKVSNTVFNTQSIKMNPSCVNWNQIDSKISEIISNYTSNYISLARETVKLFPYNSFQDDGYSVIRFNKNNGYTNASTNFNWNDMRGVAILSILIFVNTVDEGGEIEFVGGKTIKPKQGDLLIFPCSWDVIWKNNKPISSDSYVISTTLFYKH</sequence>
<evidence type="ECO:0000313" key="1">
    <source>
        <dbReference type="EMBL" id="AGM15728.1"/>
    </source>
</evidence>
<organism evidence="1 2">
    <name type="scientific">Phaeocystis globosa virus PgV-16T</name>
    <dbReference type="NCBI Taxonomy" id="3071227"/>
    <lineage>
        <taxon>Viruses</taxon>
        <taxon>Varidnaviria</taxon>
        <taxon>Bamfordvirae</taxon>
        <taxon>Nucleocytoviricota</taxon>
        <taxon>Megaviricetes</taxon>
        <taxon>Imitervirales</taxon>
        <taxon>Mesomimiviridae</taxon>
        <taxon>Tethysvirus</taxon>
        <taxon>Tethysvirus hollandense</taxon>
    </lineage>
</organism>
<dbReference type="EMBL" id="KC662249">
    <property type="protein sequence ID" value="AGM15728.1"/>
    <property type="molecule type" value="Genomic_DNA"/>
</dbReference>
<proteinExistence type="predicted"/>
<keyword evidence="2" id="KW-1185">Reference proteome</keyword>
<dbReference type="Proteomes" id="UP000204225">
    <property type="component" value="Segment"/>
</dbReference>
<evidence type="ECO:0000313" key="2">
    <source>
        <dbReference type="Proteomes" id="UP000204225"/>
    </source>
</evidence>
<accession>A0AC59EXN1</accession>
<gene>
    <name evidence="1" type="ORF">PGCG_00424</name>
</gene>
<name>A0AC59EXN1_9VIRU</name>
<protein>
    <submittedName>
        <fullName evidence="1">2OG-Fe(II) oxygenase family protein</fullName>
    </submittedName>
</protein>